<evidence type="ECO:0000313" key="5">
    <source>
        <dbReference type="EMBL" id="OJA08147.1"/>
    </source>
</evidence>
<evidence type="ECO:0000256" key="1">
    <source>
        <dbReference type="ARBA" id="ARBA00022729"/>
    </source>
</evidence>
<reference evidence="5 6" key="1">
    <citation type="submission" date="2016-03" db="EMBL/GenBank/DDBJ databases">
        <title>Comparative genomics of the ectomycorrhizal sister species Rhizopogon vinicolor and Rhizopogon vesiculosus (Basidiomycota: Boletales) reveals a divergence of the mating type B locus.</title>
        <authorList>
            <person name="Mujic A.B."/>
            <person name="Kuo A."/>
            <person name="Tritt A."/>
            <person name="Lipzen A."/>
            <person name="Chen C."/>
            <person name="Johnson J."/>
            <person name="Sharma A."/>
            <person name="Barry K."/>
            <person name="Grigoriev I.V."/>
            <person name="Spatafora J.W."/>
        </authorList>
    </citation>
    <scope>NUCLEOTIDE SEQUENCE [LARGE SCALE GENOMIC DNA]</scope>
    <source>
        <strain evidence="5 6">AM-OR11-056</strain>
    </source>
</reference>
<dbReference type="Proteomes" id="UP000183567">
    <property type="component" value="Unassembled WGS sequence"/>
</dbReference>
<dbReference type="CDD" id="cd22191">
    <property type="entry name" value="DPBB_RlpA_EXP_N-like"/>
    <property type="match status" value="1"/>
</dbReference>
<sequence>MFTMISTFTTLFVALIAVSARVVPRATAPAGWDTADLEPYDTYHCRYLALQCQNQHGSSFFDQCCHPLSATASVDSLPAQCQMPAGVTCSNGEPVPTGGSDDGDCDDEPSSTPTASTPTPTTGSPTTPTPEPATSTPEPATTSAPVNVAPSPTTPKTSSTSQQATPTASSNSGLNLGGFATFFYQGGNAGACGTVHSDNDYICAIDQARYGDSGNASPLCGQQVKITNTDNGNTVTVTIADDCPTCDNSNSIDLSVAAFEALGSLSEGLLPIQWQFVN</sequence>
<feature type="compositionally biased region" description="Low complexity" evidence="2">
    <location>
        <begin position="110"/>
        <end position="170"/>
    </location>
</feature>
<gene>
    <name evidence="5" type="ORF">AZE42_03585</name>
</gene>
<evidence type="ECO:0000256" key="3">
    <source>
        <dbReference type="SAM" id="SignalP"/>
    </source>
</evidence>
<keyword evidence="1 3" id="KW-0732">Signal</keyword>
<dbReference type="PANTHER" id="PTHR31836">
    <property type="match status" value="1"/>
</dbReference>
<feature type="signal peptide" evidence="3">
    <location>
        <begin position="1"/>
        <end position="20"/>
    </location>
</feature>
<dbReference type="InterPro" id="IPR051477">
    <property type="entry name" value="Expansin_CellWall"/>
</dbReference>
<evidence type="ECO:0000259" key="4">
    <source>
        <dbReference type="PROSITE" id="PS50842"/>
    </source>
</evidence>
<dbReference type="EMBL" id="LVVM01006416">
    <property type="protein sequence ID" value="OJA08147.1"/>
    <property type="molecule type" value="Genomic_DNA"/>
</dbReference>
<organism evidence="5 6">
    <name type="scientific">Rhizopogon vesiculosus</name>
    <dbReference type="NCBI Taxonomy" id="180088"/>
    <lineage>
        <taxon>Eukaryota</taxon>
        <taxon>Fungi</taxon>
        <taxon>Dikarya</taxon>
        <taxon>Basidiomycota</taxon>
        <taxon>Agaricomycotina</taxon>
        <taxon>Agaricomycetes</taxon>
        <taxon>Agaricomycetidae</taxon>
        <taxon>Boletales</taxon>
        <taxon>Suillineae</taxon>
        <taxon>Rhizopogonaceae</taxon>
        <taxon>Rhizopogon</taxon>
    </lineage>
</organism>
<dbReference type="Pfam" id="PF03330">
    <property type="entry name" value="DPBB_1"/>
    <property type="match status" value="1"/>
</dbReference>
<dbReference type="InterPro" id="IPR036908">
    <property type="entry name" value="RlpA-like_sf"/>
</dbReference>
<dbReference type="InterPro" id="IPR009009">
    <property type="entry name" value="RlpA-like_DPBB"/>
</dbReference>
<dbReference type="InterPro" id="IPR007112">
    <property type="entry name" value="Expansin/allergen_DPBB_dom"/>
</dbReference>
<dbReference type="PROSITE" id="PS50842">
    <property type="entry name" value="EXPANSIN_EG45"/>
    <property type="match status" value="1"/>
</dbReference>
<dbReference type="OrthoDB" id="406505at2759"/>
<dbReference type="SUPFAM" id="SSF50685">
    <property type="entry name" value="Barwin-like endoglucanases"/>
    <property type="match status" value="1"/>
</dbReference>
<dbReference type="PANTHER" id="PTHR31836:SF24">
    <property type="entry name" value="RLPA-LIKE PROTEIN DOUBLE-PSI BETA-BARREL DOMAIN-CONTAINING PROTEIN"/>
    <property type="match status" value="1"/>
</dbReference>
<feature type="domain" description="Expansin-like EG45" evidence="4">
    <location>
        <begin position="181"/>
        <end position="278"/>
    </location>
</feature>
<evidence type="ECO:0000313" key="6">
    <source>
        <dbReference type="Proteomes" id="UP000183567"/>
    </source>
</evidence>
<feature type="region of interest" description="Disordered" evidence="2">
    <location>
        <begin position="92"/>
        <end position="172"/>
    </location>
</feature>
<comment type="caution">
    <text evidence="5">The sequence shown here is derived from an EMBL/GenBank/DDBJ whole genome shotgun (WGS) entry which is preliminary data.</text>
</comment>
<proteinExistence type="predicted"/>
<name>A0A1J8PK07_9AGAM</name>
<evidence type="ECO:0000256" key="2">
    <source>
        <dbReference type="SAM" id="MobiDB-lite"/>
    </source>
</evidence>
<accession>A0A1J8PK07</accession>
<dbReference type="Gene3D" id="2.40.40.10">
    <property type="entry name" value="RlpA-like domain"/>
    <property type="match status" value="1"/>
</dbReference>
<protein>
    <recommendedName>
        <fullName evidence="4">Expansin-like EG45 domain-containing protein</fullName>
    </recommendedName>
</protein>
<dbReference type="AlphaFoldDB" id="A0A1J8PK07"/>
<dbReference type="STRING" id="180088.A0A1J8PK07"/>
<keyword evidence="6" id="KW-1185">Reference proteome</keyword>
<feature type="chain" id="PRO_5012340044" description="Expansin-like EG45 domain-containing protein" evidence="3">
    <location>
        <begin position="21"/>
        <end position="278"/>
    </location>
</feature>